<dbReference type="AlphaFoldDB" id="A0A1R3HMI9"/>
<dbReference type="InterPro" id="IPR036047">
    <property type="entry name" value="F-box-like_dom_sf"/>
</dbReference>
<protein>
    <recommendedName>
        <fullName evidence="1">F-box domain-containing protein</fullName>
    </recommendedName>
</protein>
<dbReference type="NCBIfam" id="TIGR01640">
    <property type="entry name" value="F_box_assoc_1"/>
    <property type="match status" value="1"/>
</dbReference>
<dbReference type="PANTHER" id="PTHR31672">
    <property type="entry name" value="BNACNNG10540D PROTEIN"/>
    <property type="match status" value="1"/>
</dbReference>
<evidence type="ECO:0000313" key="2">
    <source>
        <dbReference type="EMBL" id="OMO71579.1"/>
    </source>
</evidence>
<dbReference type="Pfam" id="PF00646">
    <property type="entry name" value="F-box"/>
    <property type="match status" value="1"/>
</dbReference>
<sequence>MAITKPTITLKANHAQQILKRLSIQDVVKCTAVCKSWNSTIKNPTFISTHLNIKKTISFNNRLLLFRLCRKTQAKPGSSSRECVEHYSLRFDNEKVDEYKKLHFPNEFQSASTCFRVVGSYNGLVCLVDHEMGPYFDNFILWNPNIRKAVRIARPIVQLISHGPFDAFVGFGFDSETSDYKLLRFVQWDDYERVKVCVEAEDFYSLNLNRWKIITHITPSYGVSFPNQRIYGNSFVNGAIHLLAYDRKGEKLET</sequence>
<comment type="caution">
    <text evidence="2">The sequence shown here is derived from an EMBL/GenBank/DDBJ whole genome shotgun (WGS) entry which is preliminary data.</text>
</comment>
<proteinExistence type="predicted"/>
<dbReference type="SMART" id="SM00256">
    <property type="entry name" value="FBOX"/>
    <property type="match status" value="1"/>
</dbReference>
<dbReference type="InterPro" id="IPR001810">
    <property type="entry name" value="F-box_dom"/>
</dbReference>
<dbReference type="PANTHER" id="PTHR31672:SF13">
    <property type="entry name" value="F-BOX PROTEIN CPR30-LIKE"/>
    <property type="match status" value="1"/>
</dbReference>
<keyword evidence="3" id="KW-1185">Reference proteome</keyword>
<feature type="domain" description="F-box" evidence="1">
    <location>
        <begin position="10"/>
        <end position="50"/>
    </location>
</feature>
<name>A0A1R3HMI9_9ROSI</name>
<dbReference type="OrthoDB" id="1731189at2759"/>
<dbReference type="InterPro" id="IPR006527">
    <property type="entry name" value="F-box-assoc_dom_typ1"/>
</dbReference>
<evidence type="ECO:0000313" key="3">
    <source>
        <dbReference type="Proteomes" id="UP000187203"/>
    </source>
</evidence>
<organism evidence="2 3">
    <name type="scientific">Corchorus olitorius</name>
    <dbReference type="NCBI Taxonomy" id="93759"/>
    <lineage>
        <taxon>Eukaryota</taxon>
        <taxon>Viridiplantae</taxon>
        <taxon>Streptophyta</taxon>
        <taxon>Embryophyta</taxon>
        <taxon>Tracheophyta</taxon>
        <taxon>Spermatophyta</taxon>
        <taxon>Magnoliopsida</taxon>
        <taxon>eudicotyledons</taxon>
        <taxon>Gunneridae</taxon>
        <taxon>Pentapetalae</taxon>
        <taxon>rosids</taxon>
        <taxon>malvids</taxon>
        <taxon>Malvales</taxon>
        <taxon>Malvaceae</taxon>
        <taxon>Grewioideae</taxon>
        <taxon>Apeibeae</taxon>
        <taxon>Corchorus</taxon>
    </lineage>
</organism>
<dbReference type="InterPro" id="IPR050796">
    <property type="entry name" value="SCF_F-box_component"/>
</dbReference>
<reference evidence="3" key="1">
    <citation type="submission" date="2013-09" db="EMBL/GenBank/DDBJ databases">
        <title>Corchorus olitorius genome sequencing.</title>
        <authorList>
            <person name="Alam M."/>
            <person name="Haque M.S."/>
            <person name="Islam M.S."/>
            <person name="Emdad E.M."/>
            <person name="Islam M.M."/>
            <person name="Ahmed B."/>
            <person name="Halim A."/>
            <person name="Hossen Q.M.M."/>
            <person name="Hossain M.Z."/>
            <person name="Ahmed R."/>
            <person name="Khan M.M."/>
            <person name="Islam R."/>
            <person name="Rashid M.M."/>
            <person name="Khan S.A."/>
            <person name="Rahman M.S."/>
            <person name="Alam M."/>
            <person name="Yahiya A.S."/>
            <person name="Khan M.S."/>
            <person name="Azam M.S."/>
            <person name="Haque T."/>
            <person name="Lashkar M.Z.H."/>
            <person name="Akhand A.I."/>
            <person name="Morshed G."/>
            <person name="Roy S."/>
            <person name="Uddin K.S."/>
            <person name="Rabeya T."/>
            <person name="Hossain A.S."/>
            <person name="Chowdhury A."/>
            <person name="Snigdha A.R."/>
            <person name="Mortoza M.S."/>
            <person name="Matin S.A."/>
            <person name="Hoque S.M.E."/>
            <person name="Islam M.K."/>
            <person name="Roy D.K."/>
            <person name="Haider R."/>
            <person name="Moosa M.M."/>
            <person name="Elias S.M."/>
            <person name="Hasan A.M."/>
            <person name="Jahan S."/>
            <person name="Shafiuddin M."/>
            <person name="Mahmood N."/>
            <person name="Shommy N.S."/>
        </authorList>
    </citation>
    <scope>NUCLEOTIDE SEQUENCE [LARGE SCALE GENOMIC DNA]</scope>
    <source>
        <strain evidence="3">cv. O-4</strain>
    </source>
</reference>
<dbReference type="Proteomes" id="UP000187203">
    <property type="component" value="Unassembled WGS sequence"/>
</dbReference>
<dbReference type="Pfam" id="PF07734">
    <property type="entry name" value="FBA_1"/>
    <property type="match status" value="1"/>
</dbReference>
<dbReference type="Gene3D" id="1.20.1280.50">
    <property type="match status" value="1"/>
</dbReference>
<accession>A0A1R3HMI9</accession>
<evidence type="ECO:0000259" key="1">
    <source>
        <dbReference type="SMART" id="SM00256"/>
    </source>
</evidence>
<dbReference type="InterPro" id="IPR017451">
    <property type="entry name" value="F-box-assoc_interact_dom"/>
</dbReference>
<dbReference type="SUPFAM" id="SSF81383">
    <property type="entry name" value="F-box domain"/>
    <property type="match status" value="1"/>
</dbReference>
<dbReference type="EMBL" id="AWUE01019768">
    <property type="protein sequence ID" value="OMO71579.1"/>
    <property type="molecule type" value="Genomic_DNA"/>
</dbReference>
<gene>
    <name evidence="2" type="ORF">COLO4_28178</name>
</gene>